<dbReference type="EMBL" id="JTDY01014723">
    <property type="protein sequence ID" value="KOB51999.1"/>
    <property type="molecule type" value="Genomic_DNA"/>
</dbReference>
<dbReference type="GO" id="GO:0007186">
    <property type="term" value="P:G protein-coupled receptor signaling pathway"/>
    <property type="evidence" value="ECO:0007669"/>
    <property type="project" value="TreeGrafter"/>
</dbReference>
<dbReference type="PANTHER" id="PTHR41151:SF1">
    <property type="entry name" value="PARTNER OF BURSICON"/>
    <property type="match status" value="1"/>
</dbReference>
<accession>A0A0L7K2W1</accession>
<dbReference type="GO" id="GO:0031395">
    <property type="term" value="C:bursicon neuropeptide hormone complex"/>
    <property type="evidence" value="ECO:0007669"/>
    <property type="project" value="InterPro"/>
</dbReference>
<organism evidence="1 2">
    <name type="scientific">Operophtera brumata</name>
    <name type="common">Winter moth</name>
    <name type="synonym">Phalaena brumata</name>
    <dbReference type="NCBI Taxonomy" id="104452"/>
    <lineage>
        <taxon>Eukaryota</taxon>
        <taxon>Metazoa</taxon>
        <taxon>Ecdysozoa</taxon>
        <taxon>Arthropoda</taxon>
        <taxon>Hexapoda</taxon>
        <taxon>Insecta</taxon>
        <taxon>Pterygota</taxon>
        <taxon>Neoptera</taxon>
        <taxon>Endopterygota</taxon>
        <taxon>Lepidoptera</taxon>
        <taxon>Glossata</taxon>
        <taxon>Ditrysia</taxon>
        <taxon>Geometroidea</taxon>
        <taxon>Geometridae</taxon>
        <taxon>Larentiinae</taxon>
        <taxon>Operophtera</taxon>
    </lineage>
</organism>
<dbReference type="GO" id="GO:0001664">
    <property type="term" value="F:G protein-coupled receptor binding"/>
    <property type="evidence" value="ECO:0007669"/>
    <property type="project" value="InterPro"/>
</dbReference>
<proteinExistence type="predicted"/>
<feature type="non-terminal residue" evidence="1">
    <location>
        <position position="86"/>
    </location>
</feature>
<dbReference type="GO" id="GO:0005184">
    <property type="term" value="F:neuropeptide hormone activity"/>
    <property type="evidence" value="ECO:0007669"/>
    <property type="project" value="InterPro"/>
</dbReference>
<gene>
    <name evidence="1" type="ORF">OBRU01_26706</name>
</gene>
<dbReference type="PANTHER" id="PTHR41151">
    <property type="entry name" value="PARTNER OF BURSICON"/>
    <property type="match status" value="1"/>
</dbReference>
<comment type="caution">
    <text evidence="1">The sequence shown here is derived from an EMBL/GenBank/DDBJ whole genome shotgun (WGS) entry which is preliminary data.</text>
</comment>
<dbReference type="InterPro" id="IPR034441">
    <property type="entry name" value="Bursicon_suB"/>
</dbReference>
<dbReference type="AlphaFoldDB" id="A0A0L7K2W1"/>
<sequence>MTKQKINDSKTVILRQLIKYGNPSLAEMLLQSLRAEVVFYRNGVEEYDDIGRLMRSCSGEVSVNKCDGMCTSQVRPSIGAPTGFIK</sequence>
<name>A0A0L7K2W1_OPEBR</name>
<dbReference type="STRING" id="104452.A0A0L7K2W1"/>
<dbReference type="Proteomes" id="UP000037510">
    <property type="component" value="Unassembled WGS sequence"/>
</dbReference>
<evidence type="ECO:0000313" key="2">
    <source>
        <dbReference type="Proteomes" id="UP000037510"/>
    </source>
</evidence>
<protein>
    <submittedName>
        <fullName evidence="1">Bursicon beta subunit</fullName>
    </submittedName>
</protein>
<reference evidence="1 2" key="1">
    <citation type="journal article" date="2015" name="Genome Biol. Evol.">
        <title>The genome of winter moth (Operophtera brumata) provides a genomic perspective on sexual dimorphism and phenology.</title>
        <authorList>
            <person name="Derks M.F."/>
            <person name="Smit S."/>
            <person name="Salis L."/>
            <person name="Schijlen E."/>
            <person name="Bossers A."/>
            <person name="Mateman C."/>
            <person name="Pijl A.S."/>
            <person name="de Ridder D."/>
            <person name="Groenen M.A."/>
            <person name="Visser M.E."/>
            <person name="Megens H.J."/>
        </authorList>
    </citation>
    <scope>NUCLEOTIDE SEQUENCE [LARGE SCALE GENOMIC DNA]</scope>
    <source>
        <strain evidence="1">WM2013NL</strain>
        <tissue evidence="1">Head and thorax</tissue>
    </source>
</reference>
<evidence type="ECO:0000313" key="1">
    <source>
        <dbReference type="EMBL" id="KOB51999.1"/>
    </source>
</evidence>
<keyword evidence="2" id="KW-1185">Reference proteome</keyword>